<evidence type="ECO:0000313" key="2">
    <source>
        <dbReference type="EMBL" id="OUQ35878.1"/>
    </source>
</evidence>
<reference evidence="2 3" key="1">
    <citation type="journal article" date="2018" name="BMC Genomics">
        <title>Whole genome sequencing and function prediction of 133 gut anaerobes isolated from chicken caecum in pure cultures.</title>
        <authorList>
            <person name="Medvecky M."/>
            <person name="Cejkova D."/>
            <person name="Polansky O."/>
            <person name="Karasova D."/>
            <person name="Kubasova T."/>
            <person name="Cizek A."/>
            <person name="Rychlik I."/>
        </authorList>
    </citation>
    <scope>NUCLEOTIDE SEQUENCE [LARGE SCALE GENOMIC DNA]</scope>
    <source>
        <strain evidence="2 3">An13</strain>
    </source>
</reference>
<comment type="caution">
    <text evidence="2">The sequence shown here is derived from an EMBL/GenBank/DDBJ whole genome shotgun (WGS) entry which is preliminary data.</text>
</comment>
<dbReference type="RefSeq" id="WP_087357177.1">
    <property type="nucleotide sequence ID" value="NZ_NFLJ01000005.1"/>
</dbReference>
<evidence type="ECO:0000259" key="1">
    <source>
        <dbReference type="SMART" id="SM00871"/>
    </source>
</evidence>
<dbReference type="InterPro" id="IPR029442">
    <property type="entry name" value="GyrI-like"/>
</dbReference>
<dbReference type="InterPro" id="IPR011256">
    <property type="entry name" value="Reg_factor_effector_dom_sf"/>
</dbReference>
<sequence length="165" mass="19101">MDYKIIQKEAFRFVGVSKRVSLQFEGVNNEIVQLASEITEEQKRELHQLQSMEPYEIVNVSYDSDTDFLEEKGQLTHMIGVLTTCVDISDQFDQLSVPPLTWAVFPNEGPFPSTLQNTMASIYAKWLPTSDYELAYSLSFSFTKMDEHQDHYAYSEVWIPVQLKK</sequence>
<keyword evidence="3" id="KW-1185">Reference proteome</keyword>
<gene>
    <name evidence="2" type="ORF">B5E75_02275</name>
</gene>
<dbReference type="PANTHER" id="PTHR36444">
    <property type="entry name" value="TRANSCRIPTIONAL REGULATOR PROTEIN YOBU-RELATED"/>
    <property type="match status" value="1"/>
</dbReference>
<dbReference type="AlphaFoldDB" id="A0A1Y4T101"/>
<protein>
    <submittedName>
        <fullName evidence="2">GyrI-like domain-containing protein</fullName>
    </submittedName>
</protein>
<dbReference type="PANTHER" id="PTHR36444:SF3">
    <property type="entry name" value="TRANSCRIPTIONAL ACTIVATOR, PUTATIVE-RELATED"/>
    <property type="match status" value="1"/>
</dbReference>
<dbReference type="Proteomes" id="UP000195305">
    <property type="component" value="Unassembled WGS sequence"/>
</dbReference>
<dbReference type="Pfam" id="PF06445">
    <property type="entry name" value="GyrI-like"/>
    <property type="match status" value="1"/>
</dbReference>
<evidence type="ECO:0000313" key="3">
    <source>
        <dbReference type="Proteomes" id="UP000195305"/>
    </source>
</evidence>
<dbReference type="InterPro" id="IPR053182">
    <property type="entry name" value="YobU-like_regulator"/>
</dbReference>
<dbReference type="EMBL" id="NFLJ01000005">
    <property type="protein sequence ID" value="OUQ35878.1"/>
    <property type="molecule type" value="Genomic_DNA"/>
</dbReference>
<dbReference type="InterPro" id="IPR010499">
    <property type="entry name" value="AraC_E-bd"/>
</dbReference>
<dbReference type="SUPFAM" id="SSF55136">
    <property type="entry name" value="Probable bacterial effector-binding domain"/>
    <property type="match status" value="1"/>
</dbReference>
<feature type="domain" description="AraC effector-binding" evidence="1">
    <location>
        <begin position="1"/>
        <end position="162"/>
    </location>
</feature>
<name>A0A1Y4T101_9FIRM</name>
<proteinExistence type="predicted"/>
<dbReference type="Gene3D" id="3.20.80.10">
    <property type="entry name" value="Regulatory factor, effector binding domain"/>
    <property type="match status" value="1"/>
</dbReference>
<dbReference type="SMART" id="SM00871">
    <property type="entry name" value="AraC_E_bind"/>
    <property type="match status" value="1"/>
</dbReference>
<accession>A0A1Y4T101</accession>
<dbReference type="OrthoDB" id="9801123at2"/>
<organism evidence="2 3">
    <name type="scientific">Massilimicrobiota timonensis</name>
    <dbReference type="NCBI Taxonomy" id="1776392"/>
    <lineage>
        <taxon>Bacteria</taxon>
        <taxon>Bacillati</taxon>
        <taxon>Bacillota</taxon>
        <taxon>Erysipelotrichia</taxon>
        <taxon>Erysipelotrichales</taxon>
        <taxon>Erysipelotrichaceae</taxon>
        <taxon>Massilimicrobiota</taxon>
    </lineage>
</organism>